<feature type="compositionally biased region" description="Polar residues" evidence="1">
    <location>
        <begin position="32"/>
        <end position="47"/>
    </location>
</feature>
<reference evidence="4" key="4">
    <citation type="submission" date="2025-05" db="UniProtKB">
        <authorList>
            <consortium name="EnsemblFungi"/>
        </authorList>
    </citation>
    <scope>IDENTIFICATION</scope>
    <source>
        <strain evidence="4">isolate 1-1 / race 1 (BBBD)</strain>
    </source>
</reference>
<feature type="compositionally biased region" description="Low complexity" evidence="1">
    <location>
        <begin position="50"/>
        <end position="60"/>
    </location>
</feature>
<evidence type="ECO:0000313" key="4">
    <source>
        <dbReference type="EnsemblFungi" id="PTTG_04070-t43_1-p1"/>
    </source>
</evidence>
<name>A0A180G6X7_PUCT1</name>
<evidence type="ECO:0000256" key="2">
    <source>
        <dbReference type="SAM" id="Phobius"/>
    </source>
</evidence>
<feature type="transmembrane region" description="Helical" evidence="2">
    <location>
        <begin position="75"/>
        <end position="98"/>
    </location>
</feature>
<reference evidence="4 5" key="3">
    <citation type="journal article" date="2017" name="G3 (Bethesda)">
        <title>Comparative analysis highlights variable genome content of wheat rusts and divergence of the mating loci.</title>
        <authorList>
            <person name="Cuomo C.A."/>
            <person name="Bakkeren G."/>
            <person name="Khalil H.B."/>
            <person name="Panwar V."/>
            <person name="Joly D."/>
            <person name="Linning R."/>
            <person name="Sakthikumar S."/>
            <person name="Song X."/>
            <person name="Adiconis X."/>
            <person name="Fan L."/>
            <person name="Goldberg J.M."/>
            <person name="Levin J.Z."/>
            <person name="Young S."/>
            <person name="Zeng Q."/>
            <person name="Anikster Y."/>
            <person name="Bruce M."/>
            <person name="Wang M."/>
            <person name="Yin C."/>
            <person name="McCallum B."/>
            <person name="Szabo L.J."/>
            <person name="Hulbert S."/>
            <person name="Chen X."/>
            <person name="Fellers J.P."/>
        </authorList>
    </citation>
    <scope>NUCLEOTIDE SEQUENCE</scope>
    <source>
        <strain evidence="4">isolate 1-1 / race 1 (BBBD)</strain>
        <strain evidence="5">Isolate 1-1 / race 1 (BBBD)</strain>
    </source>
</reference>
<feature type="compositionally biased region" description="Polar residues" evidence="1">
    <location>
        <begin position="105"/>
        <end position="118"/>
    </location>
</feature>
<dbReference type="EnsemblFungi" id="PTTG_04070-t43_1">
    <property type="protein sequence ID" value="PTTG_04070-t43_1-p1"/>
    <property type="gene ID" value="PTTG_04070"/>
</dbReference>
<evidence type="ECO:0000313" key="5">
    <source>
        <dbReference type="Proteomes" id="UP000005240"/>
    </source>
</evidence>
<organism evidence="3">
    <name type="scientific">Puccinia triticina (isolate 1-1 / race 1 (BBBD))</name>
    <name type="common">Brown leaf rust fungus</name>
    <dbReference type="NCBI Taxonomy" id="630390"/>
    <lineage>
        <taxon>Eukaryota</taxon>
        <taxon>Fungi</taxon>
        <taxon>Dikarya</taxon>
        <taxon>Basidiomycota</taxon>
        <taxon>Pucciniomycotina</taxon>
        <taxon>Pucciniomycetes</taxon>
        <taxon>Pucciniales</taxon>
        <taxon>Pucciniaceae</taxon>
        <taxon>Puccinia</taxon>
    </lineage>
</organism>
<feature type="compositionally biased region" description="Polar residues" evidence="1">
    <location>
        <begin position="141"/>
        <end position="150"/>
    </location>
</feature>
<protein>
    <submittedName>
        <fullName evidence="3 4">Uncharacterized protein</fullName>
    </submittedName>
</protein>
<gene>
    <name evidence="3" type="ORF">PTTG_04070</name>
</gene>
<keyword evidence="2" id="KW-0812">Transmembrane</keyword>
<feature type="region of interest" description="Disordered" evidence="1">
    <location>
        <begin position="32"/>
        <end position="61"/>
    </location>
</feature>
<dbReference type="EMBL" id="ADAS02000177">
    <property type="protein sequence ID" value="OAV88426.1"/>
    <property type="molecule type" value="Genomic_DNA"/>
</dbReference>
<evidence type="ECO:0000313" key="3">
    <source>
        <dbReference type="EMBL" id="OAV88426.1"/>
    </source>
</evidence>
<keyword evidence="2" id="KW-1133">Transmembrane helix</keyword>
<dbReference type="Proteomes" id="UP000005240">
    <property type="component" value="Unassembled WGS sequence"/>
</dbReference>
<dbReference type="OrthoDB" id="2507016at2759"/>
<reference evidence="3" key="1">
    <citation type="submission" date="2009-11" db="EMBL/GenBank/DDBJ databases">
        <authorList>
            <consortium name="The Broad Institute Genome Sequencing Platform"/>
            <person name="Ward D."/>
            <person name="Feldgarden M."/>
            <person name="Earl A."/>
            <person name="Young S.K."/>
            <person name="Zeng Q."/>
            <person name="Koehrsen M."/>
            <person name="Alvarado L."/>
            <person name="Berlin A."/>
            <person name="Bochicchio J."/>
            <person name="Borenstein D."/>
            <person name="Chapman S.B."/>
            <person name="Chen Z."/>
            <person name="Engels R."/>
            <person name="Freedman E."/>
            <person name="Gellesch M."/>
            <person name="Goldberg J."/>
            <person name="Griggs A."/>
            <person name="Gujja S."/>
            <person name="Heilman E."/>
            <person name="Heiman D."/>
            <person name="Hepburn T."/>
            <person name="Howarth C."/>
            <person name="Jen D."/>
            <person name="Larson L."/>
            <person name="Lewis B."/>
            <person name="Mehta T."/>
            <person name="Park D."/>
            <person name="Pearson M."/>
            <person name="Roberts A."/>
            <person name="Saif S."/>
            <person name="Shea T."/>
            <person name="Shenoy N."/>
            <person name="Sisk P."/>
            <person name="Stolte C."/>
            <person name="Sykes S."/>
            <person name="Thomson T."/>
            <person name="Walk T."/>
            <person name="White J."/>
            <person name="Yandava C."/>
            <person name="Izard J."/>
            <person name="Baranova O.V."/>
            <person name="Blanton J.M."/>
            <person name="Tanner A.C."/>
            <person name="Dewhirst F.E."/>
            <person name="Haas B."/>
            <person name="Nusbaum C."/>
            <person name="Birren B."/>
        </authorList>
    </citation>
    <scope>NUCLEOTIDE SEQUENCE [LARGE SCALE GENOMIC DNA]</scope>
    <source>
        <strain evidence="3">1-1 BBBD Race 1</strain>
    </source>
</reference>
<keyword evidence="2" id="KW-0472">Membrane</keyword>
<accession>A0A180G6X7</accession>
<dbReference type="AlphaFoldDB" id="A0A180G6X7"/>
<sequence length="228" mass="24626">MAAQSVTRSTVSSTTLAPPRILSTGIISARQTSSSTFNTPPQTQTSDYPAASTSARSSSLAKHETDPFTRLSPQAIGGIVFVGALVTVLCLAVSFLLLRRKGRNSRSITTDSESQSTLGYHRTPGRGQSKKGKPRPLALIDQTSNISTDSIRPPSTARCRMTYLGQTSTSPPWSIFLGRGNSSILDWKPHNGLQTPLRLSSDTTMVLDPWIRRSRPSLPPLPSQTFSK</sequence>
<keyword evidence="5" id="KW-1185">Reference proteome</keyword>
<proteinExistence type="predicted"/>
<reference evidence="3" key="2">
    <citation type="submission" date="2016-05" db="EMBL/GenBank/DDBJ databases">
        <title>Comparative analysis highlights variable genome content of wheat rusts and divergence of the mating loci.</title>
        <authorList>
            <person name="Cuomo C.A."/>
            <person name="Bakkeren G."/>
            <person name="Szabo L."/>
            <person name="Khalil H."/>
            <person name="Joly D."/>
            <person name="Goldberg J."/>
            <person name="Young S."/>
            <person name="Zeng Q."/>
            <person name="Fellers J."/>
        </authorList>
    </citation>
    <scope>NUCLEOTIDE SEQUENCE [LARGE SCALE GENOMIC DNA]</scope>
    <source>
        <strain evidence="3">1-1 BBBD Race 1</strain>
    </source>
</reference>
<dbReference type="VEuPathDB" id="FungiDB:PTTG_04070"/>
<evidence type="ECO:0000256" key="1">
    <source>
        <dbReference type="SAM" id="MobiDB-lite"/>
    </source>
</evidence>
<feature type="region of interest" description="Disordered" evidence="1">
    <location>
        <begin position="104"/>
        <end position="154"/>
    </location>
</feature>